<dbReference type="Pfam" id="PF04032">
    <property type="entry name" value="Rpr2"/>
    <property type="match status" value="1"/>
</dbReference>
<accession>A0A0L0BXS7</accession>
<dbReference type="OrthoDB" id="128536at2759"/>
<dbReference type="GO" id="GO:0005655">
    <property type="term" value="C:nucleolar ribonuclease P complex"/>
    <property type="evidence" value="ECO:0007669"/>
    <property type="project" value="TreeGrafter"/>
</dbReference>
<dbReference type="STRING" id="7375.A0A0L0BXS7"/>
<keyword evidence="6" id="KW-1185">Reference proteome</keyword>
<comment type="similarity">
    <text evidence="4">Belongs to the eukaryotic/archaeal RNase P protein component 4 family.</text>
</comment>
<evidence type="ECO:0000256" key="1">
    <source>
        <dbReference type="ARBA" id="ARBA00022694"/>
    </source>
</evidence>
<name>A0A0L0BXS7_LUCCU</name>
<evidence type="ECO:0000256" key="2">
    <source>
        <dbReference type="ARBA" id="ARBA00022723"/>
    </source>
</evidence>
<dbReference type="GO" id="GO:0008033">
    <property type="term" value="P:tRNA processing"/>
    <property type="evidence" value="ECO:0007669"/>
    <property type="project" value="UniProtKB-KW"/>
</dbReference>
<dbReference type="AlphaFoldDB" id="A0A0L0BXS7"/>
<keyword evidence="1" id="KW-0819">tRNA processing</keyword>
<evidence type="ECO:0000313" key="6">
    <source>
        <dbReference type="Proteomes" id="UP000037069"/>
    </source>
</evidence>
<proteinExistence type="inferred from homology"/>
<dbReference type="Proteomes" id="UP000037069">
    <property type="component" value="Unassembled WGS sequence"/>
</dbReference>
<dbReference type="EMBL" id="JRES01001169">
    <property type="protein sequence ID" value="KNC24827.1"/>
    <property type="molecule type" value="Genomic_DNA"/>
</dbReference>
<evidence type="ECO:0000256" key="4">
    <source>
        <dbReference type="ARBA" id="ARBA00038402"/>
    </source>
</evidence>
<dbReference type="InterPro" id="IPR007175">
    <property type="entry name" value="Rpr2/Snm1/Rpp21"/>
</dbReference>
<organism evidence="5 6">
    <name type="scientific">Lucilia cuprina</name>
    <name type="common">Green bottle fly</name>
    <name type="synonym">Australian sheep blowfly</name>
    <dbReference type="NCBI Taxonomy" id="7375"/>
    <lineage>
        <taxon>Eukaryota</taxon>
        <taxon>Metazoa</taxon>
        <taxon>Ecdysozoa</taxon>
        <taxon>Arthropoda</taxon>
        <taxon>Hexapoda</taxon>
        <taxon>Insecta</taxon>
        <taxon>Pterygota</taxon>
        <taxon>Neoptera</taxon>
        <taxon>Endopterygota</taxon>
        <taxon>Diptera</taxon>
        <taxon>Brachycera</taxon>
        <taxon>Muscomorpha</taxon>
        <taxon>Oestroidea</taxon>
        <taxon>Calliphoridae</taxon>
        <taxon>Luciliinae</taxon>
        <taxon>Lucilia</taxon>
    </lineage>
</organism>
<gene>
    <name evidence="5" type="ORF">FF38_03726</name>
</gene>
<reference evidence="5 6" key="1">
    <citation type="journal article" date="2015" name="Nat. Commun.">
        <title>Lucilia cuprina genome unlocks parasitic fly biology to underpin future interventions.</title>
        <authorList>
            <person name="Anstead C.A."/>
            <person name="Korhonen P.K."/>
            <person name="Young N.D."/>
            <person name="Hall R.S."/>
            <person name="Jex A.R."/>
            <person name="Murali S.C."/>
            <person name="Hughes D.S."/>
            <person name="Lee S.F."/>
            <person name="Perry T."/>
            <person name="Stroehlein A.J."/>
            <person name="Ansell B.R."/>
            <person name="Breugelmans B."/>
            <person name="Hofmann A."/>
            <person name="Qu J."/>
            <person name="Dugan S."/>
            <person name="Lee S.L."/>
            <person name="Chao H."/>
            <person name="Dinh H."/>
            <person name="Han Y."/>
            <person name="Doddapaneni H.V."/>
            <person name="Worley K.C."/>
            <person name="Muzny D.M."/>
            <person name="Ioannidis P."/>
            <person name="Waterhouse R.M."/>
            <person name="Zdobnov E.M."/>
            <person name="James P.J."/>
            <person name="Bagnall N.H."/>
            <person name="Kotze A.C."/>
            <person name="Gibbs R.A."/>
            <person name="Richards S."/>
            <person name="Batterham P."/>
            <person name="Gasser R.B."/>
        </authorList>
    </citation>
    <scope>NUCLEOTIDE SEQUENCE [LARGE SCALE GENOMIC DNA]</scope>
    <source>
        <strain evidence="5 6">LS</strain>
        <tissue evidence="5">Full body</tissue>
    </source>
</reference>
<protein>
    <submittedName>
        <fullName evidence="5">Uncharacterized protein</fullName>
    </submittedName>
</protein>
<keyword evidence="2" id="KW-0479">Metal-binding</keyword>
<keyword evidence="3" id="KW-0862">Zinc</keyword>
<dbReference type="PANTHER" id="PTHR14742">
    <property type="entry name" value="RIBONUCLEASE P SUBUNIT P21"/>
    <property type="match status" value="1"/>
</dbReference>
<dbReference type="OMA" id="KRTICKC"/>
<sequence>MSQTKTKYNFQGKECFSRMNFLYQASLLMAGKNNALSSYYGELCKNVGKKAVLRIDPTVKRDLCKRCSLAQKPGITSDLNIKSLRKKRKRKSKNSQDVEHLDQDCQMQMACKLCGYQRNFNVKTEYTFWLENPESVAEVCNIKTDEKQNNRIKDSNDKVITITKTENNKV</sequence>
<evidence type="ECO:0000313" key="5">
    <source>
        <dbReference type="EMBL" id="KNC24827.1"/>
    </source>
</evidence>
<dbReference type="PANTHER" id="PTHR14742:SF0">
    <property type="entry name" value="RIBONUCLEASE P PROTEIN SUBUNIT P21"/>
    <property type="match status" value="1"/>
</dbReference>
<comment type="caution">
    <text evidence="5">The sequence shown here is derived from an EMBL/GenBank/DDBJ whole genome shotgun (WGS) entry which is preliminary data.</text>
</comment>
<dbReference type="GO" id="GO:0046872">
    <property type="term" value="F:metal ion binding"/>
    <property type="evidence" value="ECO:0007669"/>
    <property type="project" value="UniProtKB-KW"/>
</dbReference>
<evidence type="ECO:0000256" key="3">
    <source>
        <dbReference type="ARBA" id="ARBA00022833"/>
    </source>
</evidence>